<accession>A0ABV6R9C4</accession>
<keyword evidence="5 7" id="KW-1133">Transmembrane helix</keyword>
<feature type="transmembrane region" description="Helical" evidence="7">
    <location>
        <begin position="174"/>
        <end position="199"/>
    </location>
</feature>
<evidence type="ECO:0000256" key="1">
    <source>
        <dbReference type="ARBA" id="ARBA00004429"/>
    </source>
</evidence>
<organism evidence="9 10">
    <name type="scientific">Brachybacterium hainanense</name>
    <dbReference type="NCBI Taxonomy" id="1541174"/>
    <lineage>
        <taxon>Bacteria</taxon>
        <taxon>Bacillati</taxon>
        <taxon>Actinomycetota</taxon>
        <taxon>Actinomycetes</taxon>
        <taxon>Micrococcales</taxon>
        <taxon>Dermabacteraceae</taxon>
        <taxon>Brachybacterium</taxon>
    </lineage>
</organism>
<feature type="transmembrane region" description="Helical" evidence="7">
    <location>
        <begin position="219"/>
        <end position="242"/>
    </location>
</feature>
<dbReference type="NCBIfam" id="TIGR00786">
    <property type="entry name" value="dctM"/>
    <property type="match status" value="1"/>
</dbReference>
<gene>
    <name evidence="9" type="ORF">ACFFF6_05355</name>
</gene>
<feature type="transmembrane region" description="Helical" evidence="7">
    <location>
        <begin position="140"/>
        <end position="168"/>
    </location>
</feature>
<protein>
    <submittedName>
        <fullName evidence="9">TRAP transporter large permease</fullName>
    </submittedName>
</protein>
<evidence type="ECO:0000313" key="10">
    <source>
        <dbReference type="Proteomes" id="UP001589793"/>
    </source>
</evidence>
<evidence type="ECO:0000256" key="3">
    <source>
        <dbReference type="ARBA" id="ARBA00022519"/>
    </source>
</evidence>
<comment type="caution">
    <text evidence="9">The sequence shown here is derived from an EMBL/GenBank/DDBJ whole genome shotgun (WGS) entry which is preliminary data.</text>
</comment>
<dbReference type="RefSeq" id="WP_376978908.1">
    <property type="nucleotide sequence ID" value="NZ_JBHLSV010000005.1"/>
</dbReference>
<feature type="transmembrane region" description="Helical" evidence="7">
    <location>
        <begin position="248"/>
        <end position="265"/>
    </location>
</feature>
<name>A0ABV6R9C4_9MICO</name>
<keyword evidence="2" id="KW-1003">Cell membrane</keyword>
<proteinExistence type="predicted"/>
<comment type="subcellular location">
    <subcellularLocation>
        <location evidence="1">Cell inner membrane</location>
        <topology evidence="1">Multi-pass membrane protein</topology>
    </subcellularLocation>
</comment>
<evidence type="ECO:0000256" key="7">
    <source>
        <dbReference type="SAM" id="Phobius"/>
    </source>
</evidence>
<reference evidence="9 10" key="1">
    <citation type="submission" date="2024-09" db="EMBL/GenBank/DDBJ databases">
        <authorList>
            <person name="Sun Q."/>
            <person name="Mori K."/>
        </authorList>
    </citation>
    <scope>NUCLEOTIDE SEQUENCE [LARGE SCALE GENOMIC DNA]</scope>
    <source>
        <strain evidence="9 10">CICC 10874</strain>
    </source>
</reference>
<feature type="transmembrane region" description="Helical" evidence="7">
    <location>
        <begin position="319"/>
        <end position="350"/>
    </location>
</feature>
<evidence type="ECO:0000256" key="4">
    <source>
        <dbReference type="ARBA" id="ARBA00022692"/>
    </source>
</evidence>
<feature type="transmembrane region" description="Helical" evidence="7">
    <location>
        <begin position="406"/>
        <end position="433"/>
    </location>
</feature>
<dbReference type="PANTHER" id="PTHR33362">
    <property type="entry name" value="SIALIC ACID TRAP TRANSPORTER PERMEASE PROTEIN SIAT-RELATED"/>
    <property type="match status" value="1"/>
</dbReference>
<keyword evidence="10" id="KW-1185">Reference proteome</keyword>
<evidence type="ECO:0000313" key="9">
    <source>
        <dbReference type="EMBL" id="MFC0673381.1"/>
    </source>
</evidence>
<feature type="domain" description="TRAP C4-dicarboxylate transport system permease DctM subunit" evidence="8">
    <location>
        <begin position="11"/>
        <end position="421"/>
    </location>
</feature>
<evidence type="ECO:0000259" key="8">
    <source>
        <dbReference type="Pfam" id="PF06808"/>
    </source>
</evidence>
<feature type="transmembrane region" description="Helical" evidence="7">
    <location>
        <begin position="362"/>
        <end position="386"/>
    </location>
</feature>
<feature type="transmembrane region" description="Helical" evidence="7">
    <location>
        <begin position="108"/>
        <end position="128"/>
    </location>
</feature>
<dbReference type="EMBL" id="JBHLSV010000005">
    <property type="protein sequence ID" value="MFC0673381.1"/>
    <property type="molecule type" value="Genomic_DNA"/>
</dbReference>
<feature type="transmembrane region" description="Helical" evidence="7">
    <location>
        <begin position="56"/>
        <end position="75"/>
    </location>
</feature>
<evidence type="ECO:0000256" key="5">
    <source>
        <dbReference type="ARBA" id="ARBA00022989"/>
    </source>
</evidence>
<dbReference type="PANTHER" id="PTHR33362:SF2">
    <property type="entry name" value="TRAP TRANSPORTER LARGE PERMEASE PROTEIN"/>
    <property type="match status" value="1"/>
</dbReference>
<dbReference type="PIRSF" id="PIRSF006066">
    <property type="entry name" value="HI0050"/>
    <property type="match status" value="1"/>
</dbReference>
<evidence type="ECO:0000256" key="6">
    <source>
        <dbReference type="ARBA" id="ARBA00023136"/>
    </source>
</evidence>
<keyword evidence="3" id="KW-0997">Cell inner membrane</keyword>
<dbReference type="Pfam" id="PF06808">
    <property type="entry name" value="DctM"/>
    <property type="match status" value="1"/>
</dbReference>
<keyword evidence="4 7" id="KW-0812">Transmembrane</keyword>
<keyword evidence="6 7" id="KW-0472">Membrane</keyword>
<evidence type="ECO:0000256" key="2">
    <source>
        <dbReference type="ARBA" id="ARBA00022475"/>
    </source>
</evidence>
<dbReference type="Proteomes" id="UP001589793">
    <property type="component" value="Unassembled WGS sequence"/>
</dbReference>
<dbReference type="InterPro" id="IPR010656">
    <property type="entry name" value="DctM"/>
</dbReference>
<sequence>MDPLLAAGALFGIFLVLLFLGVPISASILVSAFSTALLILPWTATTYVVGQQMNLGVESFSLLAVPLFILAGNIMNNGGIAQRLIDLALVIAGRVPGSLAHTNVLANMLFGSLSGSAVASAAAIGGTLHERQRAEGYDPAYSTSVNIASASVGLLIPPTTAAIIYATVAGGVSVSALFMAGYVPGILMGLVVMVVAFIVARRRGYRSTQRVTPREALVVLLRAVPSLLLVIVVVGGIIAGAFTATEGAAVAVVYCLVLSFLYRALDREALVQIARRTVSSTGVVMLLIAASSAMAWVMAFTGIPGAITSALLGATSNAILIFALMLVILLIVGMFLDITPAILIFTPIFLPIATDLGMHPVHFGMVLILAMCIGTMTPPVGSVLFVATGVSGTTIESVVPRLIPQVLALVGLLVLITYVPVLSLGIPGMLGLLG</sequence>
<feature type="transmembrane region" description="Helical" evidence="7">
    <location>
        <begin position="277"/>
        <end position="299"/>
    </location>
</feature>
<dbReference type="InterPro" id="IPR004681">
    <property type="entry name" value="TRAP_DctM"/>
</dbReference>